<proteinExistence type="predicted"/>
<dbReference type="SMART" id="SM00320">
    <property type="entry name" value="WD40"/>
    <property type="match status" value="4"/>
</dbReference>
<dbReference type="PROSITE" id="PS50294">
    <property type="entry name" value="WD_REPEATS_REGION"/>
    <property type="match status" value="1"/>
</dbReference>
<evidence type="ECO:0000256" key="1">
    <source>
        <dbReference type="PROSITE-ProRule" id="PRU00221"/>
    </source>
</evidence>
<name>A0A8S1RDS2_9CILI</name>
<dbReference type="OrthoDB" id="6262491at2759"/>
<dbReference type="AlphaFoldDB" id="A0A8S1RDS2"/>
<dbReference type="Proteomes" id="UP000692954">
    <property type="component" value="Unassembled WGS sequence"/>
</dbReference>
<keyword evidence="1" id="KW-0853">WD repeat</keyword>
<keyword evidence="4" id="KW-1185">Reference proteome</keyword>
<evidence type="ECO:0000313" key="4">
    <source>
        <dbReference type="Proteomes" id="UP000692954"/>
    </source>
</evidence>
<gene>
    <name evidence="3" type="ORF">PSON_ATCC_30995.1.T1670057</name>
</gene>
<dbReference type="PANTHER" id="PTHR19920">
    <property type="entry name" value="WD40 PROTEIN CIAO1"/>
    <property type="match status" value="1"/>
</dbReference>
<evidence type="ECO:0008006" key="5">
    <source>
        <dbReference type="Google" id="ProtNLM"/>
    </source>
</evidence>
<dbReference type="GO" id="GO:0097361">
    <property type="term" value="C:cytosolic [4Fe-4S] assembly targeting complex"/>
    <property type="evidence" value="ECO:0007669"/>
    <property type="project" value="TreeGrafter"/>
</dbReference>
<dbReference type="PANTHER" id="PTHR19920:SF0">
    <property type="entry name" value="CYTOSOLIC IRON-SULFUR PROTEIN ASSEMBLY PROTEIN CIAO1-RELATED"/>
    <property type="match status" value="1"/>
</dbReference>
<feature type="repeat" description="WD" evidence="1">
    <location>
        <begin position="440"/>
        <end position="474"/>
    </location>
</feature>
<feature type="coiled-coil region" evidence="2">
    <location>
        <begin position="222"/>
        <end position="260"/>
    </location>
</feature>
<dbReference type="PROSITE" id="PS50082">
    <property type="entry name" value="WD_REPEATS_2"/>
    <property type="match status" value="2"/>
</dbReference>
<feature type="repeat" description="WD" evidence="1">
    <location>
        <begin position="486"/>
        <end position="518"/>
    </location>
</feature>
<evidence type="ECO:0000256" key="2">
    <source>
        <dbReference type="SAM" id="Coils"/>
    </source>
</evidence>
<reference evidence="3" key="1">
    <citation type="submission" date="2021-01" db="EMBL/GenBank/DDBJ databases">
        <authorList>
            <consortium name="Genoscope - CEA"/>
            <person name="William W."/>
        </authorList>
    </citation>
    <scope>NUCLEOTIDE SEQUENCE</scope>
</reference>
<dbReference type="EMBL" id="CAJJDN010000167">
    <property type="protein sequence ID" value="CAD8126421.1"/>
    <property type="molecule type" value="Genomic_DNA"/>
</dbReference>
<evidence type="ECO:0000313" key="3">
    <source>
        <dbReference type="EMBL" id="CAD8126421.1"/>
    </source>
</evidence>
<accession>A0A8S1RDS2</accession>
<dbReference type="GO" id="GO:0016226">
    <property type="term" value="P:iron-sulfur cluster assembly"/>
    <property type="evidence" value="ECO:0007669"/>
    <property type="project" value="TreeGrafter"/>
</dbReference>
<dbReference type="InterPro" id="IPR001680">
    <property type="entry name" value="WD40_rpt"/>
</dbReference>
<organism evidence="3 4">
    <name type="scientific">Paramecium sonneborni</name>
    <dbReference type="NCBI Taxonomy" id="65129"/>
    <lineage>
        <taxon>Eukaryota</taxon>
        <taxon>Sar</taxon>
        <taxon>Alveolata</taxon>
        <taxon>Ciliophora</taxon>
        <taxon>Intramacronucleata</taxon>
        <taxon>Oligohymenophorea</taxon>
        <taxon>Peniculida</taxon>
        <taxon>Parameciidae</taxon>
        <taxon>Paramecium</taxon>
    </lineage>
</organism>
<comment type="caution">
    <text evidence="3">The sequence shown here is derived from an EMBL/GenBank/DDBJ whole genome shotgun (WGS) entry which is preliminary data.</text>
</comment>
<dbReference type="Pfam" id="PF00400">
    <property type="entry name" value="WD40"/>
    <property type="match status" value="3"/>
</dbReference>
<protein>
    <recommendedName>
        <fullName evidence="5">WD40-repeat-containing domain</fullName>
    </recommendedName>
</protein>
<keyword evidence="2" id="KW-0175">Coiled coil</keyword>
<sequence>MEFENNILCQHKLQVLQIVNDSQLNINERLLCQKCLNQYEGKAEKIDIQSALDFINKNQNDVSKYTNQLLFQNILHLNTFILNFKLLQTEIQQICQEINLKANLWLEDLQFQNNKVFIEIFDQSFNNECSLLYEDFNDVNQKLLIITTKYLPHLNTLINPFINFKQFNTCQQVIFQLQKVYIEDAIQQINVESQRKKFIQKIQNAKQSSIQDLECTNILEIIAQKSEENKNIQSELLEQLQNLIRLKKSLQIIIQDFEMEVINHVFLKYGEYFQFSKTLNSLINNGSFDELKQISNKIEQNQIIMREIFKLKLKTSIENILTQNLSDIKKQNYQNGRLQISTHNQIMSQSFKQFETCYAIAFNQNNSIMISTCGKQIKVWNFHQGQIILRFTLQKHIDDVTCLLFSQNLNQFISGCGNEDGSIICWKQKKDSTWKSSQPFKYHQLGLRQMIMNRQENQLISGSLDKTIIIWKLDFSQNCLIYQYTLSKHQNKLLSLSMNESETCLVSCSEDQSIIIWSKESGVWKFKEIVNQQVRQIGRQVKFLNDSQFIWIQMNLGIIHFFEVQNLSFKEILEKQLFLNNQKQDWNLFPIIHNKHKNIIVIRHYQSVFILRQQQDGSLKLMADPIQCKSEYNYGSISNDGQFLVLWDLNTKQYNVYEILD</sequence>